<proteinExistence type="predicted"/>
<feature type="transmembrane region" description="Helical" evidence="6">
    <location>
        <begin position="223"/>
        <end position="249"/>
    </location>
</feature>
<dbReference type="EMBL" id="LGRX02010857">
    <property type="protein sequence ID" value="KAK3269586.1"/>
    <property type="molecule type" value="Genomic_DNA"/>
</dbReference>
<reference evidence="8 9" key="1">
    <citation type="journal article" date="2015" name="Genome Biol. Evol.">
        <title>Comparative Genomics of a Bacterivorous Green Alga Reveals Evolutionary Causalities and Consequences of Phago-Mixotrophic Mode of Nutrition.</title>
        <authorList>
            <person name="Burns J.A."/>
            <person name="Paasch A."/>
            <person name="Narechania A."/>
            <person name="Kim E."/>
        </authorList>
    </citation>
    <scope>NUCLEOTIDE SEQUENCE [LARGE SCALE GENOMIC DNA]</scope>
    <source>
        <strain evidence="8 9">PLY_AMNH</strain>
    </source>
</reference>
<feature type="compositionally biased region" description="Basic and acidic residues" evidence="5">
    <location>
        <begin position="401"/>
        <end position="411"/>
    </location>
</feature>
<evidence type="ECO:0000313" key="9">
    <source>
        <dbReference type="Proteomes" id="UP001190700"/>
    </source>
</evidence>
<evidence type="ECO:0000256" key="2">
    <source>
        <dbReference type="ARBA" id="ARBA00022692"/>
    </source>
</evidence>
<dbReference type="AlphaFoldDB" id="A0AAE0G2A3"/>
<accession>A0AAE0G2A3</accession>
<feature type="transmembrane region" description="Helical" evidence="6">
    <location>
        <begin position="63"/>
        <end position="82"/>
    </location>
</feature>
<dbReference type="PANTHER" id="PTHR46726">
    <property type="entry name" value="TWO PORE CHANNEL 3"/>
    <property type="match status" value="1"/>
</dbReference>
<comment type="subcellular location">
    <subcellularLocation>
        <location evidence="1">Membrane</location>
        <topology evidence="1">Multi-pass membrane protein</topology>
    </subcellularLocation>
</comment>
<feature type="transmembrane region" description="Helical" evidence="6">
    <location>
        <begin position="30"/>
        <end position="51"/>
    </location>
</feature>
<organism evidence="8 9">
    <name type="scientific">Cymbomonas tetramitiformis</name>
    <dbReference type="NCBI Taxonomy" id="36881"/>
    <lineage>
        <taxon>Eukaryota</taxon>
        <taxon>Viridiplantae</taxon>
        <taxon>Chlorophyta</taxon>
        <taxon>Pyramimonadophyceae</taxon>
        <taxon>Pyramimonadales</taxon>
        <taxon>Pyramimonadaceae</taxon>
        <taxon>Cymbomonas</taxon>
    </lineage>
</organism>
<keyword evidence="9" id="KW-1185">Reference proteome</keyword>
<name>A0AAE0G2A3_9CHLO</name>
<keyword evidence="4 6" id="KW-0472">Membrane</keyword>
<feature type="domain" description="Ion transport" evidence="7">
    <location>
        <begin position="24"/>
        <end position="252"/>
    </location>
</feature>
<keyword evidence="2 6" id="KW-0812">Transmembrane</keyword>
<feature type="region of interest" description="Disordered" evidence="5">
    <location>
        <begin position="395"/>
        <end position="417"/>
    </location>
</feature>
<feature type="transmembrane region" description="Helical" evidence="6">
    <location>
        <begin position="117"/>
        <end position="138"/>
    </location>
</feature>
<comment type="caution">
    <text evidence="8">The sequence shown here is derived from an EMBL/GenBank/DDBJ whole genome shotgun (WGS) entry which is preliminary data.</text>
</comment>
<protein>
    <submittedName>
        <fullName evidence="8">Mitochondrial thiamine pyrophosphate transporter</fullName>
    </submittedName>
</protein>
<evidence type="ECO:0000256" key="4">
    <source>
        <dbReference type="ARBA" id="ARBA00023136"/>
    </source>
</evidence>
<dbReference type="GO" id="GO:0016020">
    <property type="term" value="C:membrane"/>
    <property type="evidence" value="ECO:0007669"/>
    <property type="project" value="UniProtKB-SubCell"/>
</dbReference>
<dbReference type="SUPFAM" id="SSF81324">
    <property type="entry name" value="Voltage-gated potassium channels"/>
    <property type="match status" value="1"/>
</dbReference>
<dbReference type="InterPro" id="IPR005821">
    <property type="entry name" value="Ion_trans_dom"/>
</dbReference>
<dbReference type="GO" id="GO:0005216">
    <property type="term" value="F:monoatomic ion channel activity"/>
    <property type="evidence" value="ECO:0007669"/>
    <property type="project" value="InterPro"/>
</dbReference>
<evidence type="ECO:0000313" key="8">
    <source>
        <dbReference type="EMBL" id="KAK3269586.1"/>
    </source>
</evidence>
<dbReference type="Gene3D" id="1.10.287.70">
    <property type="match status" value="1"/>
</dbReference>
<evidence type="ECO:0000256" key="1">
    <source>
        <dbReference type="ARBA" id="ARBA00004141"/>
    </source>
</evidence>
<sequence length="417" mass="46274">CGGRGGNVVISDVGGGGNLGLAKMPDEGRMMLAGINLLILLMFAAELICRWCKLGTNGLYREWGLDFLVVAASLVCGFGNAFDIYNTVSWMYPYMSALQVLRILSTRKEFRSLVETFFECLPMVLEMVTVTFCILYFYSVVGMELFSTSIVGDVPYCSKGGDSPVNTGDAKKDICLDDIENFQTPGHAMLALFQIITSNNWNDVMYPNVVANIKISGTGFPGYFYFISFFTLMVLLVINLMTCLVIDIYESRRDVIEREGQKAQQLRYAQEAGGEVVYTLVQVRDWTRKLMGRRPHETQSEALEQSIITLEVLLRLGVSQEVPFDRNALRPSLARREIPGQPADAQLQDPTDDCAWRPAARNSDPAVTCLANPAGSAKLPDPAVRLQELADISPWPAAGRSELHDPDDLHLASRRRS</sequence>
<gene>
    <name evidence="8" type="ORF">CYMTET_21978</name>
</gene>
<evidence type="ECO:0000256" key="3">
    <source>
        <dbReference type="ARBA" id="ARBA00022989"/>
    </source>
</evidence>
<keyword evidence="3 6" id="KW-1133">Transmembrane helix</keyword>
<feature type="non-terminal residue" evidence="8">
    <location>
        <position position="1"/>
    </location>
</feature>
<evidence type="ECO:0000256" key="5">
    <source>
        <dbReference type="SAM" id="MobiDB-lite"/>
    </source>
</evidence>
<dbReference type="Proteomes" id="UP001190700">
    <property type="component" value="Unassembled WGS sequence"/>
</dbReference>
<dbReference type="Pfam" id="PF00520">
    <property type="entry name" value="Ion_trans"/>
    <property type="match status" value="1"/>
</dbReference>
<dbReference type="PANTHER" id="PTHR46726:SF1">
    <property type="entry name" value="TWO-PORE CALCIUM CHANNEL 3"/>
    <property type="match status" value="1"/>
</dbReference>
<evidence type="ECO:0000256" key="6">
    <source>
        <dbReference type="SAM" id="Phobius"/>
    </source>
</evidence>
<evidence type="ECO:0000259" key="7">
    <source>
        <dbReference type="Pfam" id="PF00520"/>
    </source>
</evidence>